<organism evidence="4 5">
    <name type="scientific">Cercospora berteroae</name>
    <dbReference type="NCBI Taxonomy" id="357750"/>
    <lineage>
        <taxon>Eukaryota</taxon>
        <taxon>Fungi</taxon>
        <taxon>Dikarya</taxon>
        <taxon>Ascomycota</taxon>
        <taxon>Pezizomycotina</taxon>
        <taxon>Dothideomycetes</taxon>
        <taxon>Dothideomycetidae</taxon>
        <taxon>Mycosphaerellales</taxon>
        <taxon>Mycosphaerellaceae</taxon>
        <taxon>Cercospora</taxon>
    </lineage>
</organism>
<dbReference type="InterPro" id="IPR036291">
    <property type="entry name" value="NAD(P)-bd_dom_sf"/>
</dbReference>
<evidence type="ECO:0000313" key="4">
    <source>
        <dbReference type="EMBL" id="PPJ54595.1"/>
    </source>
</evidence>
<sequence length="311" mass="34488">MAIPVSSLRKIVVTGATGKQGGALIEALLAQPTPAFEIYAITRKKSSPSAQRLLSRPNVHLIEGNFSDPTTSFSQIKDPWGLFSVTIPTNAAKEESQGKAMTAAALSSGVKHIVFTATDRGGPEISSTTPTPIPHFASKYNIEQDIITQTPSHNATYTLLRPVAFFENISNNFLGRAFISMWRLNNEPNSTNKLQLISTSDIGRIAAQAFLHHSSPKYKNSAISLAGQELTLHEAQQTFQSVTGTPLPETYPVLARIIKWLLHEQLGVMFNWFKTNGFGAEIKTLREEYPFLKDFRTWLEEESAWKKKQDK</sequence>
<dbReference type="Pfam" id="PF05368">
    <property type="entry name" value="NmrA"/>
    <property type="match status" value="1"/>
</dbReference>
<keyword evidence="5" id="KW-1185">Reference proteome</keyword>
<dbReference type="InterPro" id="IPR008030">
    <property type="entry name" value="NmrA-like"/>
</dbReference>
<reference evidence="5" key="1">
    <citation type="journal article" date="2017" name="bioRxiv">
        <title>Conservation of a gene cluster reveals novel cercosporin biosynthetic mechanisms and extends production to the genus Colletotrichum.</title>
        <authorList>
            <person name="de Jonge R."/>
            <person name="Ebert M.K."/>
            <person name="Huitt-Roehl C.R."/>
            <person name="Pal P."/>
            <person name="Suttle J.C."/>
            <person name="Spanner R.E."/>
            <person name="Neubauer J.D."/>
            <person name="Jurick W.M.II."/>
            <person name="Stott K.A."/>
            <person name="Secor G.A."/>
            <person name="Thomma B.P.H.J."/>
            <person name="Van de Peer Y."/>
            <person name="Townsend C.A."/>
            <person name="Bolton M.D."/>
        </authorList>
    </citation>
    <scope>NUCLEOTIDE SEQUENCE [LARGE SCALE GENOMIC DNA]</scope>
    <source>
        <strain evidence="5">CBS538.71</strain>
    </source>
</reference>
<dbReference type="EMBL" id="PNEN01000560">
    <property type="protein sequence ID" value="PPJ54595.1"/>
    <property type="molecule type" value="Genomic_DNA"/>
</dbReference>
<evidence type="ECO:0000256" key="1">
    <source>
        <dbReference type="ARBA" id="ARBA00006328"/>
    </source>
</evidence>
<dbReference type="PANTHER" id="PTHR42748:SF7">
    <property type="entry name" value="NMRA LIKE REDOX SENSOR 1-RELATED"/>
    <property type="match status" value="1"/>
</dbReference>
<name>A0A2S6C4D7_9PEZI</name>
<evidence type="ECO:0000313" key="5">
    <source>
        <dbReference type="Proteomes" id="UP000237631"/>
    </source>
</evidence>
<dbReference type="AlphaFoldDB" id="A0A2S6C4D7"/>
<dbReference type="Gene3D" id="3.90.25.10">
    <property type="entry name" value="UDP-galactose 4-epimerase, domain 1"/>
    <property type="match status" value="1"/>
</dbReference>
<dbReference type="PANTHER" id="PTHR42748">
    <property type="entry name" value="NITROGEN METABOLITE REPRESSION PROTEIN NMRA FAMILY MEMBER"/>
    <property type="match status" value="1"/>
</dbReference>
<accession>A0A2S6C4D7</accession>
<dbReference type="STRING" id="357750.A0A2S6C4D7"/>
<gene>
    <name evidence="4" type="ORF">CBER1_06171</name>
</gene>
<dbReference type="SUPFAM" id="SSF51735">
    <property type="entry name" value="NAD(P)-binding Rossmann-fold domains"/>
    <property type="match status" value="1"/>
</dbReference>
<dbReference type="InterPro" id="IPR051164">
    <property type="entry name" value="NmrA-like_oxidored"/>
</dbReference>
<comment type="caution">
    <text evidence="4">The sequence shown here is derived from an EMBL/GenBank/DDBJ whole genome shotgun (WGS) entry which is preliminary data.</text>
</comment>
<evidence type="ECO:0000256" key="2">
    <source>
        <dbReference type="ARBA" id="ARBA00022857"/>
    </source>
</evidence>
<comment type="similarity">
    <text evidence="1">Belongs to the NmrA-type oxidoreductase family.</text>
</comment>
<dbReference type="Proteomes" id="UP000237631">
    <property type="component" value="Unassembled WGS sequence"/>
</dbReference>
<dbReference type="OrthoDB" id="9997102at2759"/>
<keyword evidence="2" id="KW-0521">NADP</keyword>
<dbReference type="GO" id="GO:0005634">
    <property type="term" value="C:nucleus"/>
    <property type="evidence" value="ECO:0007669"/>
    <property type="project" value="TreeGrafter"/>
</dbReference>
<protein>
    <recommendedName>
        <fullName evidence="3">NmrA-like domain-containing protein</fullName>
    </recommendedName>
</protein>
<dbReference type="Gene3D" id="3.40.50.720">
    <property type="entry name" value="NAD(P)-binding Rossmann-like Domain"/>
    <property type="match status" value="1"/>
</dbReference>
<proteinExistence type="inferred from homology"/>
<feature type="domain" description="NmrA-like" evidence="3">
    <location>
        <begin position="10"/>
        <end position="277"/>
    </location>
</feature>
<evidence type="ECO:0000259" key="3">
    <source>
        <dbReference type="Pfam" id="PF05368"/>
    </source>
</evidence>